<keyword evidence="3" id="KW-1185">Reference proteome</keyword>
<dbReference type="EMBL" id="LQOM01000037">
    <property type="protein sequence ID" value="ORV09813.1"/>
    <property type="molecule type" value="Genomic_DNA"/>
</dbReference>
<organism evidence="1 3">
    <name type="scientific">Mycobacterium celatum</name>
    <dbReference type="NCBI Taxonomy" id="28045"/>
    <lineage>
        <taxon>Bacteria</taxon>
        <taxon>Bacillati</taxon>
        <taxon>Actinomycetota</taxon>
        <taxon>Actinomycetes</taxon>
        <taxon>Mycobacteriales</taxon>
        <taxon>Mycobacteriaceae</taxon>
        <taxon>Mycobacterium</taxon>
    </lineage>
</organism>
<dbReference type="RefSeq" id="WP_062539327.1">
    <property type="nucleotide sequence ID" value="NZ_BBUN01000097.1"/>
</dbReference>
<protein>
    <recommendedName>
        <fullName evidence="5">DUF4145 domain-containing protein</fullName>
    </recommendedName>
</protein>
<dbReference type="OrthoDB" id="4322177at2"/>
<dbReference type="Proteomes" id="UP000193907">
    <property type="component" value="Unassembled WGS sequence"/>
</dbReference>
<proteinExistence type="predicted"/>
<evidence type="ECO:0000313" key="1">
    <source>
        <dbReference type="EMBL" id="ORV09813.1"/>
    </source>
</evidence>
<evidence type="ECO:0000313" key="2">
    <source>
        <dbReference type="EMBL" id="PIB79622.1"/>
    </source>
</evidence>
<evidence type="ECO:0008006" key="5">
    <source>
        <dbReference type="Google" id="ProtNLM"/>
    </source>
</evidence>
<name>A0A1X1RMF2_MYCCE</name>
<sequence>MSAVELLGHAQRILSGSDVEGLSSRLAAFLARQALEEIIEQRCADLGASVPSATARSRLLVLRSLDTDEAADRVARAWNRLSNACHVHAYEMQPSSAEIEHLCTMVAALLPKAPQ</sequence>
<dbReference type="EMBL" id="PDKV01000006">
    <property type="protein sequence ID" value="PIB79622.1"/>
    <property type="molecule type" value="Genomic_DNA"/>
</dbReference>
<reference evidence="2 4" key="2">
    <citation type="journal article" date="2017" name="Infect. Genet. Evol.">
        <title>The new phylogeny of the genus Mycobacterium: The old and the news.</title>
        <authorList>
            <person name="Tortoli E."/>
            <person name="Fedrizzi T."/>
            <person name="Meehan C.J."/>
            <person name="Trovato A."/>
            <person name="Grottola A."/>
            <person name="Giacobazzi E."/>
            <person name="Serpini G.F."/>
            <person name="Tagliazucchi S."/>
            <person name="Fabio A."/>
            <person name="Bettua C."/>
            <person name="Bertorelli R."/>
            <person name="Frascaro F."/>
            <person name="De Sanctis V."/>
            <person name="Pecorari M."/>
            <person name="Jousson O."/>
            <person name="Segata N."/>
            <person name="Cirillo D.M."/>
        </authorList>
    </citation>
    <scope>NUCLEOTIDE SEQUENCE [LARGE SCALE GENOMIC DNA]</scope>
    <source>
        <strain evidence="2 4">NCTC 12882</strain>
    </source>
</reference>
<evidence type="ECO:0000313" key="3">
    <source>
        <dbReference type="Proteomes" id="UP000193907"/>
    </source>
</evidence>
<comment type="caution">
    <text evidence="1">The sequence shown here is derived from an EMBL/GenBank/DDBJ whole genome shotgun (WGS) entry which is preliminary data.</text>
</comment>
<accession>A0A1X1RMF2</accession>
<dbReference type="Proteomes" id="UP000230971">
    <property type="component" value="Unassembled WGS sequence"/>
</dbReference>
<dbReference type="STRING" id="28045.AWB95_16370"/>
<gene>
    <name evidence="1" type="ORF">AWB95_16370</name>
    <name evidence="2" type="ORF">CQY23_06775</name>
</gene>
<evidence type="ECO:0000313" key="4">
    <source>
        <dbReference type="Proteomes" id="UP000230971"/>
    </source>
</evidence>
<reference evidence="1 3" key="1">
    <citation type="submission" date="2016-01" db="EMBL/GenBank/DDBJ databases">
        <title>The new phylogeny of the genus Mycobacterium.</title>
        <authorList>
            <person name="Tarcisio F."/>
            <person name="Conor M."/>
            <person name="Antonella G."/>
            <person name="Elisabetta G."/>
            <person name="Giulia F.S."/>
            <person name="Sara T."/>
            <person name="Anna F."/>
            <person name="Clotilde B."/>
            <person name="Roberto B."/>
            <person name="Veronica D.S."/>
            <person name="Fabio R."/>
            <person name="Monica P."/>
            <person name="Olivier J."/>
            <person name="Enrico T."/>
            <person name="Nicola S."/>
        </authorList>
    </citation>
    <scope>NUCLEOTIDE SEQUENCE [LARGE SCALE GENOMIC DNA]</scope>
    <source>
        <strain evidence="1 3">DSM 44243</strain>
    </source>
</reference>
<dbReference type="AlphaFoldDB" id="A0A1X1RMF2"/>